<reference evidence="1" key="1">
    <citation type="submission" date="2021-06" db="EMBL/GenBank/DDBJ databases">
        <title>Parelaphostrongylus tenuis whole genome reference sequence.</title>
        <authorList>
            <person name="Garwood T.J."/>
            <person name="Larsen P.A."/>
            <person name="Fountain-Jones N.M."/>
            <person name="Garbe J.R."/>
            <person name="Macchietto M.G."/>
            <person name="Kania S.A."/>
            <person name="Gerhold R.W."/>
            <person name="Richards J.E."/>
            <person name="Wolf T.M."/>
        </authorList>
    </citation>
    <scope>NUCLEOTIDE SEQUENCE</scope>
    <source>
        <strain evidence="1">MNPRO001-30</strain>
        <tissue evidence="1">Meninges</tissue>
    </source>
</reference>
<organism evidence="1 2">
    <name type="scientific">Parelaphostrongylus tenuis</name>
    <name type="common">Meningeal worm</name>
    <dbReference type="NCBI Taxonomy" id="148309"/>
    <lineage>
        <taxon>Eukaryota</taxon>
        <taxon>Metazoa</taxon>
        <taxon>Ecdysozoa</taxon>
        <taxon>Nematoda</taxon>
        <taxon>Chromadorea</taxon>
        <taxon>Rhabditida</taxon>
        <taxon>Rhabditina</taxon>
        <taxon>Rhabditomorpha</taxon>
        <taxon>Strongyloidea</taxon>
        <taxon>Metastrongylidae</taxon>
        <taxon>Parelaphostrongylus</taxon>
    </lineage>
</organism>
<sequence>MTVSRQCGRQKPMVKLISVIFPQERKKHGIKIRQSDDGILLFVERSFRYEVYEAPALTLNRTSPKYLFPTKLYHHD</sequence>
<protein>
    <submittedName>
        <fullName evidence="1">Uncharacterized protein</fullName>
    </submittedName>
</protein>
<comment type="caution">
    <text evidence="1">The sequence shown here is derived from an EMBL/GenBank/DDBJ whole genome shotgun (WGS) entry which is preliminary data.</text>
</comment>
<gene>
    <name evidence="1" type="ORF">KIN20_013605</name>
</gene>
<keyword evidence="2" id="KW-1185">Reference proteome</keyword>
<dbReference type="AlphaFoldDB" id="A0AAD5MYC5"/>
<dbReference type="Proteomes" id="UP001196413">
    <property type="component" value="Unassembled WGS sequence"/>
</dbReference>
<accession>A0AAD5MYC5</accession>
<evidence type="ECO:0000313" key="2">
    <source>
        <dbReference type="Proteomes" id="UP001196413"/>
    </source>
</evidence>
<dbReference type="EMBL" id="JAHQIW010002655">
    <property type="protein sequence ID" value="KAJ1355999.1"/>
    <property type="molecule type" value="Genomic_DNA"/>
</dbReference>
<name>A0AAD5MYC5_PARTN</name>
<evidence type="ECO:0000313" key="1">
    <source>
        <dbReference type="EMBL" id="KAJ1355999.1"/>
    </source>
</evidence>
<proteinExistence type="predicted"/>